<evidence type="ECO:0000313" key="1">
    <source>
        <dbReference type="EMBL" id="KFG38940.1"/>
    </source>
</evidence>
<organism evidence="1 2">
    <name type="scientific">Toxoplasma gondii p89</name>
    <dbReference type="NCBI Taxonomy" id="943119"/>
    <lineage>
        <taxon>Eukaryota</taxon>
        <taxon>Sar</taxon>
        <taxon>Alveolata</taxon>
        <taxon>Apicomplexa</taxon>
        <taxon>Conoidasida</taxon>
        <taxon>Coccidia</taxon>
        <taxon>Eucoccidiorida</taxon>
        <taxon>Eimeriorina</taxon>
        <taxon>Sarcocystidae</taxon>
        <taxon>Toxoplasma</taxon>
    </lineage>
</organism>
<name>A0A086K3H2_TOXGO</name>
<gene>
    <name evidence="1" type="ORF">TGP89_240247</name>
</gene>
<accession>A0A086K3H2</accession>
<dbReference type="VEuPathDB" id="ToxoDB:TGP89_240247"/>
<protein>
    <submittedName>
        <fullName evidence="1">Uncharacterized protein</fullName>
    </submittedName>
</protein>
<evidence type="ECO:0000313" key="2">
    <source>
        <dbReference type="Proteomes" id="UP000028828"/>
    </source>
</evidence>
<dbReference type="AlphaFoldDB" id="A0A086K3H2"/>
<reference evidence="1 2" key="1">
    <citation type="submission" date="2014-03" db="EMBL/GenBank/DDBJ databases">
        <authorList>
            <person name="Sibley D."/>
            <person name="Venepally P."/>
            <person name="Karamycheva S."/>
            <person name="Hadjithomas M."/>
            <person name="Khan A."/>
            <person name="Brunk B."/>
            <person name="Roos D."/>
            <person name="Caler E."/>
            <person name="Lorenzi H."/>
        </authorList>
    </citation>
    <scope>NUCLEOTIDE SEQUENCE [LARGE SCALE GENOMIC DNA]</scope>
    <source>
        <strain evidence="2">p89</strain>
    </source>
</reference>
<comment type="caution">
    <text evidence="1">The sequence shown here is derived from an EMBL/GenBank/DDBJ whole genome shotgun (WGS) entry which is preliminary data.</text>
</comment>
<sequence length="156" mass="17387">MCSWFTFEATGSLSASARTPVLALKKRLLRCRVFDIFILRWRALDVVAILSKVFPRFAELFSGKLLPRQEPVSICEEISFRGRSFRGLKQCARQDGGKIVQPAHPAGFARVGLRLSSFCGLAVCFFSFPNAYLLDTEVDATQHTPTGATGRTREAR</sequence>
<dbReference type="Proteomes" id="UP000028828">
    <property type="component" value="Unassembled WGS sequence"/>
</dbReference>
<proteinExistence type="predicted"/>
<dbReference type="EMBL" id="AEYI02001314">
    <property type="protein sequence ID" value="KFG38940.1"/>
    <property type="molecule type" value="Genomic_DNA"/>
</dbReference>